<name>A0A8S1TG72_PAROT</name>
<reference evidence="2" key="1">
    <citation type="submission" date="2021-01" db="EMBL/GenBank/DDBJ databases">
        <authorList>
            <consortium name="Genoscope - CEA"/>
            <person name="William W."/>
        </authorList>
    </citation>
    <scope>NUCLEOTIDE SEQUENCE</scope>
</reference>
<feature type="domain" description="Protein kinase" evidence="1">
    <location>
        <begin position="105"/>
        <end position="373"/>
    </location>
</feature>
<keyword evidence="3" id="KW-1185">Reference proteome</keyword>
<protein>
    <recommendedName>
        <fullName evidence="1">Protein kinase domain-containing protein</fullName>
    </recommendedName>
</protein>
<evidence type="ECO:0000259" key="1">
    <source>
        <dbReference type="PROSITE" id="PS50011"/>
    </source>
</evidence>
<dbReference type="SMART" id="SM00220">
    <property type="entry name" value="S_TKc"/>
    <property type="match status" value="1"/>
</dbReference>
<dbReference type="GO" id="GO:0005524">
    <property type="term" value="F:ATP binding"/>
    <property type="evidence" value="ECO:0007669"/>
    <property type="project" value="InterPro"/>
</dbReference>
<sequence>MEQVSYFEIVGTFNNKNQKFCIDIIPTVEGISIISSTDQKLFELSFSDENIKLQWDEQIEQLAYGNSVSLWIKNETYKIFGKPDNLQWLYDLCKGKFLYLSKARAKLRTFINQNDTGIIYRLDEQCNTFELCFEKIINQKQQKFKQDYDIPEEIKILKLINQNKSPYLIRLETIQYNGNEFSYCYKTKRLNSLNSLIKESQKLKINQVLDIIRQLLQVTNYFEQIKLVHNQLDLENVQYSKIDNVIQITNFSNSLLEKSKTFLYKAQTSGHASPESYSQQQHLTTATNIYQVGILFYIMVFGCNPFGDNQEEILKNNQIGNFCIPKFNGLMVEQYKKIFEQIFEMISSMMSVLPNNRQNSSYYLSSKIFSPNFKQKLSKMELSLSFYQLKEDDTINEENKFLNPIYTFKTKFQ</sequence>
<dbReference type="AlphaFoldDB" id="A0A8S1TG72"/>
<dbReference type="InterPro" id="IPR000719">
    <property type="entry name" value="Prot_kinase_dom"/>
</dbReference>
<dbReference type="Pfam" id="PF00069">
    <property type="entry name" value="Pkinase"/>
    <property type="match status" value="1"/>
</dbReference>
<organism evidence="2 3">
    <name type="scientific">Paramecium octaurelia</name>
    <dbReference type="NCBI Taxonomy" id="43137"/>
    <lineage>
        <taxon>Eukaryota</taxon>
        <taxon>Sar</taxon>
        <taxon>Alveolata</taxon>
        <taxon>Ciliophora</taxon>
        <taxon>Intramacronucleata</taxon>
        <taxon>Oligohymenophorea</taxon>
        <taxon>Peniculida</taxon>
        <taxon>Parameciidae</taxon>
        <taxon>Paramecium</taxon>
    </lineage>
</organism>
<dbReference type="OrthoDB" id="307333at2759"/>
<dbReference type="PROSITE" id="PS50011">
    <property type="entry name" value="PROTEIN_KINASE_DOM"/>
    <property type="match status" value="1"/>
</dbReference>
<evidence type="ECO:0000313" key="2">
    <source>
        <dbReference type="EMBL" id="CAD8150787.1"/>
    </source>
</evidence>
<dbReference type="EMBL" id="CAJJDP010000024">
    <property type="protein sequence ID" value="CAD8150787.1"/>
    <property type="molecule type" value="Genomic_DNA"/>
</dbReference>
<gene>
    <name evidence="2" type="ORF">POCTA_138.1.T0240135</name>
</gene>
<proteinExistence type="predicted"/>
<dbReference type="OMA" id="CKGKFLY"/>
<dbReference type="GO" id="GO:0004672">
    <property type="term" value="F:protein kinase activity"/>
    <property type="evidence" value="ECO:0007669"/>
    <property type="project" value="InterPro"/>
</dbReference>
<dbReference type="Proteomes" id="UP000683925">
    <property type="component" value="Unassembled WGS sequence"/>
</dbReference>
<accession>A0A8S1TG72</accession>
<dbReference type="PANTHER" id="PTHR24347">
    <property type="entry name" value="SERINE/THREONINE-PROTEIN KINASE"/>
    <property type="match status" value="1"/>
</dbReference>
<comment type="caution">
    <text evidence="2">The sequence shown here is derived from an EMBL/GenBank/DDBJ whole genome shotgun (WGS) entry which is preliminary data.</text>
</comment>
<evidence type="ECO:0000313" key="3">
    <source>
        <dbReference type="Proteomes" id="UP000683925"/>
    </source>
</evidence>